<feature type="domain" description="BACK" evidence="2">
    <location>
        <begin position="172"/>
        <end position="234"/>
    </location>
</feature>
<dbReference type="PANTHER" id="PTHR24410:SF23">
    <property type="entry name" value="BTB DOMAIN-CONTAINING PROTEIN-RELATED"/>
    <property type="match status" value="1"/>
</dbReference>
<sequence length="905" mass="94718">MTRPGPEGFKQVNGKADLPHARSAVRFIYTGELGVSSAADLLGVRRLACYLGVEGAVEACDSALWALARGAPDNPLSGVQELFACRQLLPERDADPGAAPLLDGIRAACQTQLAAHKPGYPTATAASPTAALPLATAARCVAAGVPLGELLVWVFPDAPSVLSDPAAKARAMRLSAASLEALLTCDAFATDDEASVLLLLAEWLGANPAAGSEERTRLCRCIRLAQLSGVYLQGVLPLLRWFPIAVNEHRVLCQALSLPEGPERERLLEQVATAGYEWPPSWVSLAARPQSRADVGRVYGWSVAQADLEREVAKLAAEAGGGPASLRGAFACGAPCLVARGLEVHPKLQYGHGDDGAGVYLSCWLPACLRACNVPTLLGVSNAGSCRLVVWRGPQRAGTGSEPGGDGGGEAAGGSGSAAGSKSAGSSIRGGGAGRQAREVAYSYQYHGERDFWPVGSGYGASRALPLLPAPTAGAAAAEAAEGAAAAAPSSLLLSRWAPYLHEGRISGTLEWLGPQGAAQGYPGDDLTASALRDSLQTACQARLATYRGTATELRPFDPSLPRVPLGELMAWAFPDVPSVLSNMRSKAHLAGVSTTSLEALLSSKSFATDNEATVLLLLAEWLSSHQFQPGTEDAVRDRLCRCIRLDRLSSAYLFGVLPLLPWFPLTPAEHRVLCQAVSVTPAEERQRVCGKLRSLGYDWPTAWTMAASRPPPRLDAGRVHEWSISAEEIKAELAAWAAGSTLSLQAALDPGPDVVAGGFEHGVCIEYEQGSDAAMVKLTCILPICLDVTYQDRAQFIVRPGPCRVRVWKWVVEGEGGAVRREAAVELVPQKHLCLEAGVTQVSLGSLPLLPAPTAAAAAAEAGEGAASAAAPSSPLLSRWSPYLHEGRISGTLEWLGPQGAAQG</sequence>
<proteinExistence type="predicted"/>
<evidence type="ECO:0000259" key="2">
    <source>
        <dbReference type="Pfam" id="PF07707"/>
    </source>
</evidence>
<feature type="compositionally biased region" description="Low complexity" evidence="1">
    <location>
        <begin position="418"/>
        <end position="427"/>
    </location>
</feature>
<dbReference type="Pfam" id="PF07707">
    <property type="entry name" value="BACK"/>
    <property type="match status" value="1"/>
</dbReference>
<dbReference type="EMBL" id="JAEHOE010000156">
    <property type="protein sequence ID" value="KAG2484144.1"/>
    <property type="molecule type" value="Genomic_DNA"/>
</dbReference>
<comment type="caution">
    <text evidence="3">The sequence shown here is derived from an EMBL/GenBank/DDBJ whole genome shotgun (WGS) entry which is preliminary data.</text>
</comment>
<organism evidence="3 4">
    <name type="scientific">Edaphochlamys debaryana</name>
    <dbReference type="NCBI Taxonomy" id="47281"/>
    <lineage>
        <taxon>Eukaryota</taxon>
        <taxon>Viridiplantae</taxon>
        <taxon>Chlorophyta</taxon>
        <taxon>core chlorophytes</taxon>
        <taxon>Chlorophyceae</taxon>
        <taxon>CS clade</taxon>
        <taxon>Chlamydomonadales</taxon>
        <taxon>Chlamydomonadales incertae sedis</taxon>
        <taxon>Edaphochlamys</taxon>
    </lineage>
</organism>
<gene>
    <name evidence="3" type="ORF">HYH03_017026</name>
</gene>
<name>A0A835XQ68_9CHLO</name>
<dbReference type="InterPro" id="IPR051481">
    <property type="entry name" value="BTB-POZ/Galectin-3-binding"/>
</dbReference>
<dbReference type="AlphaFoldDB" id="A0A835XQ68"/>
<accession>A0A835XQ68</accession>
<protein>
    <recommendedName>
        <fullName evidence="2">BACK domain-containing protein</fullName>
    </recommendedName>
</protein>
<dbReference type="OrthoDB" id="538655at2759"/>
<feature type="compositionally biased region" description="Gly residues" evidence="1">
    <location>
        <begin position="401"/>
        <end position="417"/>
    </location>
</feature>
<dbReference type="Proteomes" id="UP000612055">
    <property type="component" value="Unassembled WGS sequence"/>
</dbReference>
<dbReference type="PANTHER" id="PTHR24410">
    <property type="entry name" value="HL07962P-RELATED"/>
    <property type="match status" value="1"/>
</dbReference>
<evidence type="ECO:0000313" key="4">
    <source>
        <dbReference type="Proteomes" id="UP000612055"/>
    </source>
</evidence>
<dbReference type="InterPro" id="IPR011705">
    <property type="entry name" value="BACK"/>
</dbReference>
<reference evidence="3" key="1">
    <citation type="journal article" date="2020" name="bioRxiv">
        <title>Comparative genomics of Chlamydomonas.</title>
        <authorList>
            <person name="Craig R.J."/>
            <person name="Hasan A.R."/>
            <person name="Ness R.W."/>
            <person name="Keightley P.D."/>
        </authorList>
    </citation>
    <scope>NUCLEOTIDE SEQUENCE</scope>
    <source>
        <strain evidence="3">CCAP 11/70</strain>
    </source>
</reference>
<evidence type="ECO:0000256" key="1">
    <source>
        <dbReference type="SAM" id="MobiDB-lite"/>
    </source>
</evidence>
<feature type="region of interest" description="Disordered" evidence="1">
    <location>
        <begin position="396"/>
        <end position="432"/>
    </location>
</feature>
<evidence type="ECO:0000313" key="3">
    <source>
        <dbReference type="EMBL" id="KAG2484144.1"/>
    </source>
</evidence>
<keyword evidence="4" id="KW-1185">Reference proteome</keyword>